<dbReference type="AlphaFoldDB" id="A0A2J6R2G8"/>
<reference evidence="2 3" key="1">
    <citation type="submission" date="2016-04" db="EMBL/GenBank/DDBJ databases">
        <title>A degradative enzymes factory behind the ericoid mycorrhizal symbiosis.</title>
        <authorList>
            <consortium name="DOE Joint Genome Institute"/>
            <person name="Martino E."/>
            <person name="Morin E."/>
            <person name="Grelet G."/>
            <person name="Kuo A."/>
            <person name="Kohler A."/>
            <person name="Daghino S."/>
            <person name="Barry K."/>
            <person name="Choi C."/>
            <person name="Cichocki N."/>
            <person name="Clum A."/>
            <person name="Copeland A."/>
            <person name="Hainaut M."/>
            <person name="Haridas S."/>
            <person name="Labutti K."/>
            <person name="Lindquist E."/>
            <person name="Lipzen A."/>
            <person name="Khouja H.-R."/>
            <person name="Murat C."/>
            <person name="Ohm R."/>
            <person name="Olson A."/>
            <person name="Spatafora J."/>
            <person name="Veneault-Fourrey C."/>
            <person name="Henrissat B."/>
            <person name="Grigoriev I."/>
            <person name="Martin F."/>
            <person name="Perotto S."/>
        </authorList>
    </citation>
    <scope>NUCLEOTIDE SEQUENCE [LARGE SCALE GENOMIC DNA]</scope>
    <source>
        <strain evidence="2 3">F</strain>
    </source>
</reference>
<proteinExistence type="predicted"/>
<organism evidence="2 3">
    <name type="scientific">Hyaloscypha variabilis (strain UAMH 11265 / GT02V1 / F)</name>
    <name type="common">Meliniomyces variabilis</name>
    <dbReference type="NCBI Taxonomy" id="1149755"/>
    <lineage>
        <taxon>Eukaryota</taxon>
        <taxon>Fungi</taxon>
        <taxon>Dikarya</taxon>
        <taxon>Ascomycota</taxon>
        <taxon>Pezizomycotina</taxon>
        <taxon>Leotiomycetes</taxon>
        <taxon>Helotiales</taxon>
        <taxon>Hyaloscyphaceae</taxon>
        <taxon>Hyaloscypha</taxon>
        <taxon>Hyaloscypha variabilis</taxon>
    </lineage>
</organism>
<keyword evidence="3" id="KW-1185">Reference proteome</keyword>
<name>A0A2J6R2G8_HYAVF</name>
<dbReference type="PANTHER" id="PTHR38792">
    <property type="entry name" value="BNR/ASP-BOX REPEAT DOMAIN PROTEIN (AFU_ORTHOLOGUE AFUA_7G06430)-RELATED"/>
    <property type="match status" value="1"/>
</dbReference>
<dbReference type="PANTHER" id="PTHR38792:SF3">
    <property type="entry name" value="BNR_ASP-BOX REPEAT DOMAIN PROTEIN (AFU_ORTHOLOGUE AFUA_7G06430)-RELATED"/>
    <property type="match status" value="1"/>
</dbReference>
<dbReference type="SUPFAM" id="SSF50939">
    <property type="entry name" value="Sialidases"/>
    <property type="match status" value="1"/>
</dbReference>
<accession>A0A2J6R2G8</accession>
<dbReference type="InterPro" id="IPR036278">
    <property type="entry name" value="Sialidase_sf"/>
</dbReference>
<keyword evidence="2" id="KW-0378">Hydrolase</keyword>
<dbReference type="OrthoDB" id="2130735at2759"/>
<gene>
    <name evidence="2" type="ORF">L207DRAFT_470645</name>
</gene>
<protein>
    <submittedName>
        <fullName evidence="2">Glycoside hydrolase family 93 protein</fullName>
    </submittedName>
</protein>
<evidence type="ECO:0000256" key="1">
    <source>
        <dbReference type="SAM" id="SignalP"/>
    </source>
</evidence>
<evidence type="ECO:0000313" key="3">
    <source>
        <dbReference type="Proteomes" id="UP000235786"/>
    </source>
</evidence>
<dbReference type="Proteomes" id="UP000235786">
    <property type="component" value="Unassembled WGS sequence"/>
</dbReference>
<feature type="chain" id="PRO_5014451070" evidence="1">
    <location>
        <begin position="19"/>
        <end position="395"/>
    </location>
</feature>
<feature type="signal peptide" evidence="1">
    <location>
        <begin position="1"/>
        <end position="18"/>
    </location>
</feature>
<sequence length="395" mass="42554">MRFRSLATLVAASFALLAAPYTPPPIFTNTTIFLPPSDWKSHATQCARVTLLNQACETDNVLLTTFTINPNDTYLPVYKSVDGGLTWAELSRIHGGFLMQPFLYELPMQVGNYLRGTILATANVIKFKGNFSSTGNFSSSGNFSSTTNIDIYASKDKGENWDFVSRAATGGAPNSTNGADPIWEPFISTYDGQVVVYYSDSRDPLHAQKLSHQTSGNLLTWGPVVNDVVNANYSLRPGMTVVAQMGNGKYILTYELGPEALPGSRYPVHYRIADSLLEFENATDFLLKSQDGTVPNSAPYVVWTPAGGSNGTVVVSDGKYSELFLNTEYGDPGAWSKVSTGLGSSYSRSLQVMPNNSVVLMVDGGLYRGANTSVTAGEFVIPGPQSVANATSTCK</sequence>
<dbReference type="EMBL" id="KZ613958">
    <property type="protein sequence ID" value="PMD32706.1"/>
    <property type="molecule type" value="Genomic_DNA"/>
</dbReference>
<evidence type="ECO:0000313" key="2">
    <source>
        <dbReference type="EMBL" id="PMD32706.1"/>
    </source>
</evidence>
<dbReference type="Gene3D" id="2.120.10.10">
    <property type="match status" value="1"/>
</dbReference>
<dbReference type="STRING" id="1149755.A0A2J6R2G8"/>
<dbReference type="GO" id="GO:0016787">
    <property type="term" value="F:hydrolase activity"/>
    <property type="evidence" value="ECO:0007669"/>
    <property type="project" value="UniProtKB-KW"/>
</dbReference>
<keyword evidence="1" id="KW-0732">Signal</keyword>